<dbReference type="AlphaFoldDB" id="A0A1M2VFS1"/>
<evidence type="ECO:0008006" key="3">
    <source>
        <dbReference type="Google" id="ProtNLM"/>
    </source>
</evidence>
<dbReference type="InterPro" id="IPR032675">
    <property type="entry name" value="LRR_dom_sf"/>
</dbReference>
<keyword evidence="2" id="KW-1185">Reference proteome</keyword>
<gene>
    <name evidence="1" type="ORF">TRAPUB_2675</name>
</gene>
<comment type="caution">
    <text evidence="1">The sequence shown here is derived from an EMBL/GenBank/DDBJ whole genome shotgun (WGS) entry which is preliminary data.</text>
</comment>
<organism evidence="1 2">
    <name type="scientific">Trametes pubescens</name>
    <name type="common">White-rot fungus</name>
    <dbReference type="NCBI Taxonomy" id="154538"/>
    <lineage>
        <taxon>Eukaryota</taxon>
        <taxon>Fungi</taxon>
        <taxon>Dikarya</taxon>
        <taxon>Basidiomycota</taxon>
        <taxon>Agaricomycotina</taxon>
        <taxon>Agaricomycetes</taxon>
        <taxon>Polyporales</taxon>
        <taxon>Polyporaceae</taxon>
        <taxon>Trametes</taxon>
    </lineage>
</organism>
<sequence>MAGMKHVALHDADILELIVEHLAPGKECTSEAQRQPISALARVSKAFHIPATKALWARLPSLHHLLLLLPEFDTMYRAYRTEHPFGDLKDVRLSERVSPATWARFRNRAAAVRHLSQGRFSDVLVLHDESWSYLARLLGDHGPLFPSLRTVSGWQPTTSCEDLRLLACPLLQSVAIYHAFTDQGWAGSCPLAVQDVLINAPGLTDLKLVSCSDDFFTHITPEALAQLRSLWFEVDQPTDCAPREWYPNAAALRVLSALPALEHLRVELALDYNDTEFMGFGSLITLCILDSGCGDATWFLERCSSPRLRELTIDLTNLYFQEFEWEDMHPLCVAIAGHTPQLRELQIFFGFFGEMPEQIPDMLLTAAHPLFALRHLTTLSLWLSYGEFILSDSVLEAFAEAWPALVSLEICFSTFRPYTPGGLPRPHPASVTLRSFHALSRHCPHLQVLHIPHLYVPPEDCYGSVNVDGAEHSPGHQLWKMAICRAFIVDAHACAQVLHHIFPHLDVGHSRAAYLRSHDACQEDHFFRTAWLNTLDALEGCQTSTSNAELSYHDASQCESSGR</sequence>
<dbReference type="Gene3D" id="3.80.10.10">
    <property type="entry name" value="Ribonuclease Inhibitor"/>
    <property type="match status" value="1"/>
</dbReference>
<accession>A0A1M2VFS1</accession>
<proteinExistence type="predicted"/>
<protein>
    <recommendedName>
        <fullName evidence="3">F-box domain-containing protein</fullName>
    </recommendedName>
</protein>
<dbReference type="SUPFAM" id="SSF52047">
    <property type="entry name" value="RNI-like"/>
    <property type="match status" value="1"/>
</dbReference>
<dbReference type="Proteomes" id="UP000184267">
    <property type="component" value="Unassembled WGS sequence"/>
</dbReference>
<dbReference type="OrthoDB" id="2757112at2759"/>
<evidence type="ECO:0000313" key="2">
    <source>
        <dbReference type="Proteomes" id="UP000184267"/>
    </source>
</evidence>
<dbReference type="OMA" id="ATWFLER"/>
<evidence type="ECO:0000313" key="1">
    <source>
        <dbReference type="EMBL" id="OJT06471.1"/>
    </source>
</evidence>
<name>A0A1M2VFS1_TRAPU</name>
<reference evidence="1 2" key="1">
    <citation type="submission" date="2016-10" db="EMBL/GenBank/DDBJ databases">
        <title>Genome sequence of the basidiomycete white-rot fungus Trametes pubescens.</title>
        <authorList>
            <person name="Makela M.R."/>
            <person name="Granchi Z."/>
            <person name="Peng M."/>
            <person name="De Vries R.P."/>
            <person name="Grigoriev I."/>
            <person name="Riley R."/>
            <person name="Hilden K."/>
        </authorList>
    </citation>
    <scope>NUCLEOTIDE SEQUENCE [LARGE SCALE GENOMIC DNA]</scope>
    <source>
        <strain evidence="1 2">FBCC735</strain>
    </source>
</reference>
<dbReference type="STRING" id="154538.A0A1M2VFS1"/>
<dbReference type="EMBL" id="MNAD01001307">
    <property type="protein sequence ID" value="OJT06471.1"/>
    <property type="molecule type" value="Genomic_DNA"/>
</dbReference>